<reference evidence="3 4" key="1">
    <citation type="journal article" date="2016" name="Nat. Commun.">
        <title>Thousands of microbial genomes shed light on interconnected biogeochemical processes in an aquifer system.</title>
        <authorList>
            <person name="Anantharaman K."/>
            <person name="Brown C.T."/>
            <person name="Hug L.A."/>
            <person name="Sharon I."/>
            <person name="Castelle C.J."/>
            <person name="Probst A.J."/>
            <person name="Thomas B.C."/>
            <person name="Singh A."/>
            <person name="Wilkins M.J."/>
            <person name="Karaoz U."/>
            <person name="Brodie E.L."/>
            <person name="Williams K.H."/>
            <person name="Hubbard S.S."/>
            <person name="Banfield J.F."/>
        </authorList>
    </citation>
    <scope>NUCLEOTIDE SEQUENCE [LARGE SCALE GENOMIC DNA]</scope>
</reference>
<gene>
    <name evidence="3" type="ORF">A2310_04840</name>
</gene>
<evidence type="ECO:0000313" key="3">
    <source>
        <dbReference type="EMBL" id="OGC22147.1"/>
    </source>
</evidence>
<proteinExistence type="inferred from homology"/>
<evidence type="ECO:0000313" key="4">
    <source>
        <dbReference type="Proteomes" id="UP000178417"/>
    </source>
</evidence>
<dbReference type="EMBL" id="MEUB01000031">
    <property type="protein sequence ID" value="OGC22147.1"/>
    <property type="molecule type" value="Genomic_DNA"/>
</dbReference>
<comment type="similarity">
    <text evidence="1">Belongs to the RelE toxin family.</text>
</comment>
<dbReference type="Gene3D" id="3.30.2310.20">
    <property type="entry name" value="RelE-like"/>
    <property type="match status" value="1"/>
</dbReference>
<evidence type="ECO:0008006" key="5">
    <source>
        <dbReference type="Google" id="ProtNLM"/>
    </source>
</evidence>
<dbReference type="SUPFAM" id="SSF143011">
    <property type="entry name" value="RelE-like"/>
    <property type="match status" value="1"/>
</dbReference>
<dbReference type="InterPro" id="IPR035093">
    <property type="entry name" value="RelE/ParE_toxin_dom_sf"/>
</dbReference>
<comment type="caution">
    <text evidence="3">The sequence shown here is derived from an EMBL/GenBank/DDBJ whole genome shotgun (WGS) entry which is preliminary data.</text>
</comment>
<name>A0A1F4SP69_UNCSA</name>
<organism evidence="3 4">
    <name type="scientific">candidate division WOR-1 bacterium RIFOXYB2_FULL_37_13</name>
    <dbReference type="NCBI Taxonomy" id="1802579"/>
    <lineage>
        <taxon>Bacteria</taxon>
        <taxon>Bacillati</taxon>
        <taxon>Saganbacteria</taxon>
    </lineage>
</organism>
<keyword evidence="2" id="KW-1277">Toxin-antitoxin system</keyword>
<dbReference type="Pfam" id="PF05016">
    <property type="entry name" value="ParE_toxin"/>
    <property type="match status" value="1"/>
</dbReference>
<sequence>MYKVFLTNEAQKNIKKLPKNIVENVKNVAKEIAKSPYDCAKSLRGILKGQYSYRIGAYRLIYIIAREEKSVYILYIRHRKDVYR</sequence>
<dbReference type="STRING" id="1802579.A2310_04840"/>
<accession>A0A1F4SP69</accession>
<dbReference type="AlphaFoldDB" id="A0A1F4SP69"/>
<dbReference type="InterPro" id="IPR007712">
    <property type="entry name" value="RelE/ParE_toxin"/>
</dbReference>
<evidence type="ECO:0000256" key="2">
    <source>
        <dbReference type="ARBA" id="ARBA00022649"/>
    </source>
</evidence>
<dbReference type="PANTHER" id="PTHR35601:SF1">
    <property type="entry name" value="TOXIN RELE"/>
    <property type="match status" value="1"/>
</dbReference>
<dbReference type="PANTHER" id="PTHR35601">
    <property type="entry name" value="TOXIN RELE"/>
    <property type="match status" value="1"/>
</dbReference>
<evidence type="ECO:0000256" key="1">
    <source>
        <dbReference type="ARBA" id="ARBA00006226"/>
    </source>
</evidence>
<dbReference type="Proteomes" id="UP000178417">
    <property type="component" value="Unassembled WGS sequence"/>
</dbReference>
<protein>
    <recommendedName>
        <fullName evidence="5">Plasmid stabilization protein</fullName>
    </recommendedName>
</protein>